<sequence length="64" mass="7838">MFYFGIFQRFYENFENPQKAVKASRTTKYSRCRYIRWENNKLEITDYSYPKLVYSLHPSVLGLE</sequence>
<keyword evidence="2" id="KW-1185">Reference proteome</keyword>
<proteinExistence type="predicted"/>
<organism evidence="1 2">
    <name type="scientific">Suhomyces tanzawaensis NRRL Y-17324</name>
    <dbReference type="NCBI Taxonomy" id="984487"/>
    <lineage>
        <taxon>Eukaryota</taxon>
        <taxon>Fungi</taxon>
        <taxon>Dikarya</taxon>
        <taxon>Ascomycota</taxon>
        <taxon>Saccharomycotina</taxon>
        <taxon>Pichiomycetes</taxon>
        <taxon>Debaryomycetaceae</taxon>
        <taxon>Suhomyces</taxon>
    </lineage>
</organism>
<accession>A0A1E4SMA4</accession>
<dbReference type="GeneID" id="30981455"/>
<protein>
    <submittedName>
        <fullName evidence="1">Uncharacterized protein</fullName>
    </submittedName>
</protein>
<evidence type="ECO:0000313" key="1">
    <source>
        <dbReference type="EMBL" id="ODV80618.1"/>
    </source>
</evidence>
<name>A0A1E4SMA4_9ASCO</name>
<reference evidence="2" key="1">
    <citation type="submission" date="2016-05" db="EMBL/GenBank/DDBJ databases">
        <title>Comparative genomics of biotechnologically important yeasts.</title>
        <authorList>
            <consortium name="DOE Joint Genome Institute"/>
            <person name="Riley R."/>
            <person name="Haridas S."/>
            <person name="Wolfe K.H."/>
            <person name="Lopes M.R."/>
            <person name="Hittinger C.T."/>
            <person name="Goker M."/>
            <person name="Salamov A."/>
            <person name="Wisecaver J."/>
            <person name="Long T.M."/>
            <person name="Aerts A.L."/>
            <person name="Barry K."/>
            <person name="Choi C."/>
            <person name="Clum A."/>
            <person name="Coughlan A.Y."/>
            <person name="Deshpande S."/>
            <person name="Douglass A.P."/>
            <person name="Hanson S.J."/>
            <person name="Klenk H.-P."/>
            <person name="Labutti K."/>
            <person name="Lapidus A."/>
            <person name="Lindquist E."/>
            <person name="Lipzen A."/>
            <person name="Meier-Kolthoff J.P."/>
            <person name="Ohm R.A."/>
            <person name="Otillar R.P."/>
            <person name="Pangilinan J."/>
            <person name="Peng Y."/>
            <person name="Rokas A."/>
            <person name="Rosa C.A."/>
            <person name="Scheuner C."/>
            <person name="Sibirny A.A."/>
            <person name="Slot J.C."/>
            <person name="Stielow J.B."/>
            <person name="Sun H."/>
            <person name="Kurtzman C.P."/>
            <person name="Blackwell M."/>
            <person name="Grigoriev I.V."/>
            <person name="Jeffries T.W."/>
        </authorList>
    </citation>
    <scope>NUCLEOTIDE SEQUENCE [LARGE SCALE GENOMIC DNA]</scope>
    <source>
        <strain evidence="2">NRRL Y-17324</strain>
    </source>
</reference>
<dbReference type="RefSeq" id="XP_020065740.1">
    <property type="nucleotide sequence ID" value="XM_020207318.1"/>
</dbReference>
<dbReference type="Proteomes" id="UP000094285">
    <property type="component" value="Unassembled WGS sequence"/>
</dbReference>
<gene>
    <name evidence="1" type="ORF">CANTADRAFT_25082</name>
</gene>
<evidence type="ECO:0000313" key="2">
    <source>
        <dbReference type="Proteomes" id="UP000094285"/>
    </source>
</evidence>
<dbReference type="AlphaFoldDB" id="A0A1E4SMA4"/>
<dbReference type="EMBL" id="KV453910">
    <property type="protein sequence ID" value="ODV80618.1"/>
    <property type="molecule type" value="Genomic_DNA"/>
</dbReference>